<evidence type="ECO:0000313" key="5">
    <source>
        <dbReference type="Proteomes" id="UP000030651"/>
    </source>
</evidence>
<name>W3WJU5_PESFW</name>
<feature type="transmembrane region" description="Helical" evidence="2">
    <location>
        <begin position="89"/>
        <end position="109"/>
    </location>
</feature>
<dbReference type="eggNOG" id="ENOG502SAQI">
    <property type="taxonomic scope" value="Eukaryota"/>
</dbReference>
<evidence type="ECO:0000313" key="4">
    <source>
        <dbReference type="EMBL" id="ETS73417.1"/>
    </source>
</evidence>
<dbReference type="InParanoid" id="W3WJU5"/>
<feature type="compositionally biased region" description="Pro residues" evidence="1">
    <location>
        <begin position="226"/>
        <end position="236"/>
    </location>
</feature>
<feature type="transmembrane region" description="Helical" evidence="2">
    <location>
        <begin position="21"/>
        <end position="41"/>
    </location>
</feature>
<organism evidence="4 5">
    <name type="scientific">Pestalotiopsis fici (strain W106-1 / CGMCC3.15140)</name>
    <dbReference type="NCBI Taxonomy" id="1229662"/>
    <lineage>
        <taxon>Eukaryota</taxon>
        <taxon>Fungi</taxon>
        <taxon>Dikarya</taxon>
        <taxon>Ascomycota</taxon>
        <taxon>Pezizomycotina</taxon>
        <taxon>Sordariomycetes</taxon>
        <taxon>Xylariomycetidae</taxon>
        <taxon>Amphisphaeriales</taxon>
        <taxon>Sporocadaceae</taxon>
        <taxon>Pestalotiopsis</taxon>
    </lineage>
</organism>
<feature type="transmembrane region" description="Helical" evidence="2">
    <location>
        <begin position="121"/>
        <end position="149"/>
    </location>
</feature>
<dbReference type="Proteomes" id="UP000030651">
    <property type="component" value="Unassembled WGS sequence"/>
</dbReference>
<keyword evidence="5" id="KW-1185">Reference proteome</keyword>
<keyword evidence="2" id="KW-0812">Transmembrane</keyword>
<dbReference type="OMA" id="PSAYHED"/>
<evidence type="ECO:0000256" key="1">
    <source>
        <dbReference type="SAM" id="MobiDB-lite"/>
    </source>
</evidence>
<dbReference type="STRING" id="1229662.W3WJU5"/>
<sequence>MFDIELLRRGWGFIILNIIRACNMAVLTTIAIASIVFMIVAGLPNAWIFFSDVFLACIVCMCGFLALSETQYFGTWMNRHWPAFGPRRGFSWLGYSMIIMASHLLGKLSDERFSQKKMGPVFWNVCVAAGILGYIFGLVNLFSTWWFGVRLDRYVRVYRATGVTEGREDPKTGLPRVNKSDKQSFSDTESMKGSLPIYAPNVYLPGQHSMPPSIAPTRQSSTRGPTPSPYGHPQAPPLGFGGRGAPGAGKSNDDDISSCSDGDDRATALDDNVSQFSVPSRQQQMSPIAPGLLRPDSSLHPAHRRHPSNTYSVASHFTGWGRGI</sequence>
<keyword evidence="2" id="KW-1133">Transmembrane helix</keyword>
<dbReference type="EMBL" id="KI912122">
    <property type="protein sequence ID" value="ETS73417.1"/>
    <property type="molecule type" value="Genomic_DNA"/>
</dbReference>
<dbReference type="InterPro" id="IPR056019">
    <property type="entry name" value="DUF7598"/>
</dbReference>
<gene>
    <name evidence="4" type="ORF">PFICI_15022</name>
</gene>
<feature type="region of interest" description="Disordered" evidence="1">
    <location>
        <begin position="165"/>
        <end position="193"/>
    </location>
</feature>
<dbReference type="HOGENOM" id="CLU_066685_1_0_1"/>
<dbReference type="AlphaFoldDB" id="W3WJU5"/>
<feature type="compositionally biased region" description="Polar residues" evidence="1">
    <location>
        <begin position="216"/>
        <end position="225"/>
    </location>
</feature>
<feature type="transmembrane region" description="Helical" evidence="2">
    <location>
        <begin position="47"/>
        <end position="68"/>
    </location>
</feature>
<evidence type="ECO:0000259" key="3">
    <source>
        <dbReference type="Pfam" id="PF24535"/>
    </source>
</evidence>
<dbReference type="KEGG" id="pfy:PFICI_15022"/>
<proteinExistence type="predicted"/>
<reference evidence="5" key="1">
    <citation type="journal article" date="2015" name="BMC Genomics">
        <title>Genomic and transcriptomic analysis of the endophytic fungus Pestalotiopsis fici reveals its lifestyle and high potential for synthesis of natural products.</title>
        <authorList>
            <person name="Wang X."/>
            <person name="Zhang X."/>
            <person name="Liu L."/>
            <person name="Xiang M."/>
            <person name="Wang W."/>
            <person name="Sun X."/>
            <person name="Che Y."/>
            <person name="Guo L."/>
            <person name="Liu G."/>
            <person name="Guo L."/>
            <person name="Wang C."/>
            <person name="Yin W.B."/>
            <person name="Stadler M."/>
            <person name="Zhang X."/>
            <person name="Liu X."/>
        </authorList>
    </citation>
    <scope>NUCLEOTIDE SEQUENCE [LARGE SCALE GENOMIC DNA]</scope>
    <source>
        <strain evidence="5">W106-1 / CGMCC3.15140</strain>
    </source>
</reference>
<keyword evidence="2" id="KW-0472">Membrane</keyword>
<dbReference type="OrthoDB" id="5327148at2759"/>
<feature type="compositionally biased region" description="Polar residues" evidence="1">
    <location>
        <begin position="272"/>
        <end position="286"/>
    </location>
</feature>
<protein>
    <recommendedName>
        <fullName evidence="3">DUF7598 domain-containing protein</fullName>
    </recommendedName>
</protein>
<feature type="region of interest" description="Disordered" evidence="1">
    <location>
        <begin position="206"/>
        <end position="312"/>
    </location>
</feature>
<dbReference type="GeneID" id="19280035"/>
<dbReference type="Pfam" id="PF24535">
    <property type="entry name" value="DUF7598"/>
    <property type="match status" value="1"/>
</dbReference>
<feature type="domain" description="DUF7598" evidence="3">
    <location>
        <begin position="12"/>
        <end position="145"/>
    </location>
</feature>
<dbReference type="RefSeq" id="XP_007841794.1">
    <property type="nucleotide sequence ID" value="XM_007843603.1"/>
</dbReference>
<accession>W3WJU5</accession>
<evidence type="ECO:0000256" key="2">
    <source>
        <dbReference type="SAM" id="Phobius"/>
    </source>
</evidence>